<dbReference type="SMART" id="SM00100">
    <property type="entry name" value="cNMP"/>
    <property type="match status" value="1"/>
</dbReference>
<evidence type="ECO:0000313" key="7">
    <source>
        <dbReference type="EMBL" id="SEA72123.1"/>
    </source>
</evidence>
<dbReference type="SUPFAM" id="SSF51905">
    <property type="entry name" value="FAD/NAD(P)-binding domain"/>
    <property type="match status" value="2"/>
</dbReference>
<keyword evidence="4" id="KW-0274">FAD</keyword>
<dbReference type="InterPro" id="IPR036188">
    <property type="entry name" value="FAD/NAD-bd_sf"/>
</dbReference>
<dbReference type="PANTHER" id="PTHR42913">
    <property type="entry name" value="APOPTOSIS-INDUCING FACTOR 1"/>
    <property type="match status" value="1"/>
</dbReference>
<evidence type="ECO:0000313" key="8">
    <source>
        <dbReference type="Proteomes" id="UP000198703"/>
    </source>
</evidence>
<dbReference type="InterPro" id="IPR051169">
    <property type="entry name" value="NADH-Q_oxidoreductase"/>
</dbReference>
<keyword evidence="3" id="KW-0285">Flavoprotein</keyword>
<accession>A0A1H4DH17</accession>
<dbReference type="CDD" id="cd00038">
    <property type="entry name" value="CAP_ED"/>
    <property type="match status" value="1"/>
</dbReference>
<dbReference type="InterPro" id="IPR014710">
    <property type="entry name" value="RmlC-like_jellyroll"/>
</dbReference>
<sequence length="562" mass="60724">MRRPAVGGHGKGVAMASDGKTRIVVLGGGFAGVHAARALRRRLGADAEVTLINATNHFVFQPFLPEVAGGLINASDAVSPLRALLPGVRVRVAEVHGVDFEAKTVTVVQGMKRRPIPEPYDHLAIALGLGADLSGVPGMADHAYPIKSLADAHRLRNRVITCLEHADVTQDRELKRRLLNFVVIGAGFSGIEVAGELRELIDGALRYYPRIDRAEVGVHVLEFAPRILNELPESLASYAQARLEARGVSIRCGVAAKSLHARRLRLSNGETIESETVVATIGAAPHALVAALPLPNDRGRIRVDRSLRVEGRDDVWALGDAALIPLKDAPRDRADWAPPTAQFAVREARLLGDNVAAALAGAPLKPFAYASKGSMASLGGRRAVATVFGLRLSGFAAWLLWKAFYLSFLPGVATRVRVLVNWLLAAVLPRNAVQIDQSAARAARTVHFNAGDQVFEPGMISRAFYVILTGAFELTIEENRARRTLRLGPGEHFGERVILGEGERTGSVRVLEDSTVLRIEREDFERFAQGFAPLRDYFDRHLATRLPEDAPGAEAVALRSAG</sequence>
<dbReference type="PROSITE" id="PS50042">
    <property type="entry name" value="CNMP_BINDING_3"/>
    <property type="match status" value="1"/>
</dbReference>
<dbReference type="GO" id="GO:0019646">
    <property type="term" value="P:aerobic electron transport chain"/>
    <property type="evidence" value="ECO:0007669"/>
    <property type="project" value="TreeGrafter"/>
</dbReference>
<organism evidence="7 8">
    <name type="scientific">Rubrimonas cliftonensis</name>
    <dbReference type="NCBI Taxonomy" id="89524"/>
    <lineage>
        <taxon>Bacteria</taxon>
        <taxon>Pseudomonadati</taxon>
        <taxon>Pseudomonadota</taxon>
        <taxon>Alphaproteobacteria</taxon>
        <taxon>Rhodobacterales</taxon>
        <taxon>Paracoccaceae</taxon>
        <taxon>Rubrimonas</taxon>
    </lineage>
</organism>
<gene>
    <name evidence="7" type="ORF">SAMN05444370_11036</name>
</gene>
<dbReference type="PRINTS" id="PR00368">
    <property type="entry name" value="FADPNR"/>
</dbReference>
<dbReference type="AlphaFoldDB" id="A0A1H4DH17"/>
<evidence type="ECO:0000256" key="3">
    <source>
        <dbReference type="ARBA" id="ARBA00022630"/>
    </source>
</evidence>
<dbReference type="GO" id="GO:0003955">
    <property type="term" value="F:NAD(P)H dehydrogenase (quinone) activity"/>
    <property type="evidence" value="ECO:0007669"/>
    <property type="project" value="TreeGrafter"/>
</dbReference>
<dbReference type="PANTHER" id="PTHR42913:SF3">
    <property type="entry name" value="64 KDA MITOCHONDRIAL NADH DEHYDROGENASE (EUROFUNG)"/>
    <property type="match status" value="1"/>
</dbReference>
<dbReference type="Gene3D" id="3.50.50.100">
    <property type="match status" value="1"/>
</dbReference>
<reference evidence="7 8" key="1">
    <citation type="submission" date="2016-10" db="EMBL/GenBank/DDBJ databases">
        <authorList>
            <person name="de Groot N.N."/>
        </authorList>
    </citation>
    <scope>NUCLEOTIDE SEQUENCE [LARGE SCALE GENOMIC DNA]</scope>
    <source>
        <strain evidence="7 8">DSM 15345</strain>
    </source>
</reference>
<dbReference type="InterPro" id="IPR000595">
    <property type="entry name" value="cNMP-bd_dom"/>
</dbReference>
<comment type="cofactor">
    <cofactor evidence="1">
        <name>FAD</name>
        <dbReference type="ChEBI" id="CHEBI:57692"/>
    </cofactor>
</comment>
<evidence type="ECO:0000259" key="6">
    <source>
        <dbReference type="PROSITE" id="PS50042"/>
    </source>
</evidence>
<dbReference type="Pfam" id="PF00027">
    <property type="entry name" value="cNMP_binding"/>
    <property type="match status" value="1"/>
</dbReference>
<dbReference type="Gene3D" id="2.60.120.10">
    <property type="entry name" value="Jelly Rolls"/>
    <property type="match status" value="1"/>
</dbReference>
<name>A0A1H4DH17_9RHOB</name>
<evidence type="ECO:0000256" key="4">
    <source>
        <dbReference type="ARBA" id="ARBA00022827"/>
    </source>
</evidence>
<dbReference type="InterPro" id="IPR054585">
    <property type="entry name" value="NDH2-like_C"/>
</dbReference>
<comment type="similarity">
    <text evidence="2">Belongs to the NADH dehydrogenase family.</text>
</comment>
<dbReference type="Pfam" id="PF22366">
    <property type="entry name" value="NDH2_C"/>
    <property type="match status" value="1"/>
</dbReference>
<evidence type="ECO:0000256" key="1">
    <source>
        <dbReference type="ARBA" id="ARBA00001974"/>
    </source>
</evidence>
<dbReference type="STRING" id="89524.SAMN05444370_11036"/>
<keyword evidence="5" id="KW-0560">Oxidoreductase</keyword>
<dbReference type="InterPro" id="IPR023753">
    <property type="entry name" value="FAD/NAD-binding_dom"/>
</dbReference>
<dbReference type="PRINTS" id="PR00411">
    <property type="entry name" value="PNDRDTASEI"/>
</dbReference>
<proteinExistence type="inferred from homology"/>
<protein>
    <submittedName>
        <fullName evidence="7">NADH dehydrogenase</fullName>
    </submittedName>
</protein>
<evidence type="ECO:0000256" key="5">
    <source>
        <dbReference type="ARBA" id="ARBA00023002"/>
    </source>
</evidence>
<keyword evidence="8" id="KW-1185">Reference proteome</keyword>
<dbReference type="EMBL" id="FNQM01000010">
    <property type="protein sequence ID" value="SEA72123.1"/>
    <property type="molecule type" value="Genomic_DNA"/>
</dbReference>
<dbReference type="Pfam" id="PF07992">
    <property type="entry name" value="Pyr_redox_2"/>
    <property type="match status" value="1"/>
</dbReference>
<evidence type="ECO:0000256" key="2">
    <source>
        <dbReference type="ARBA" id="ARBA00005272"/>
    </source>
</evidence>
<dbReference type="InterPro" id="IPR018490">
    <property type="entry name" value="cNMP-bd_dom_sf"/>
</dbReference>
<dbReference type="Proteomes" id="UP000198703">
    <property type="component" value="Unassembled WGS sequence"/>
</dbReference>
<dbReference type="SUPFAM" id="SSF51206">
    <property type="entry name" value="cAMP-binding domain-like"/>
    <property type="match status" value="1"/>
</dbReference>
<feature type="domain" description="Cyclic nucleotide-binding" evidence="6">
    <location>
        <begin position="442"/>
        <end position="545"/>
    </location>
</feature>